<keyword evidence="2" id="KW-1185">Reference proteome</keyword>
<organism evidence="1 2">
    <name type="scientific">Gracilibacillus marinus</name>
    <dbReference type="NCBI Taxonomy" id="630535"/>
    <lineage>
        <taxon>Bacteria</taxon>
        <taxon>Bacillati</taxon>
        <taxon>Bacillota</taxon>
        <taxon>Bacilli</taxon>
        <taxon>Bacillales</taxon>
        <taxon>Bacillaceae</taxon>
        <taxon>Gracilibacillus</taxon>
    </lineage>
</organism>
<dbReference type="Proteomes" id="UP001595880">
    <property type="component" value="Unassembled WGS sequence"/>
</dbReference>
<protein>
    <submittedName>
        <fullName evidence="1">Uncharacterized protein</fullName>
    </submittedName>
</protein>
<comment type="caution">
    <text evidence="1">The sequence shown here is derived from an EMBL/GenBank/DDBJ whole genome shotgun (WGS) entry which is preliminary data.</text>
</comment>
<gene>
    <name evidence="1" type="ORF">ACFOZ1_12060</name>
</gene>
<name>A0ABV8VVN0_9BACI</name>
<proteinExistence type="predicted"/>
<evidence type="ECO:0000313" key="2">
    <source>
        <dbReference type="Proteomes" id="UP001595880"/>
    </source>
</evidence>
<dbReference type="EMBL" id="JBHSDV010000003">
    <property type="protein sequence ID" value="MFC4388529.1"/>
    <property type="molecule type" value="Genomic_DNA"/>
</dbReference>
<sequence>MRIVKIFMILIASVSTLYKYRMKVMNLLVSIPFLRKIGVRLSMRIPYFRNKLMKQMFSR</sequence>
<evidence type="ECO:0000313" key="1">
    <source>
        <dbReference type="EMBL" id="MFC4388529.1"/>
    </source>
</evidence>
<dbReference type="RefSeq" id="WP_390199602.1">
    <property type="nucleotide sequence ID" value="NZ_JBHSDV010000003.1"/>
</dbReference>
<reference evidence="2" key="1">
    <citation type="journal article" date="2019" name="Int. J. Syst. Evol. Microbiol.">
        <title>The Global Catalogue of Microorganisms (GCM) 10K type strain sequencing project: providing services to taxonomists for standard genome sequencing and annotation.</title>
        <authorList>
            <consortium name="The Broad Institute Genomics Platform"/>
            <consortium name="The Broad Institute Genome Sequencing Center for Infectious Disease"/>
            <person name="Wu L."/>
            <person name="Ma J."/>
        </authorList>
    </citation>
    <scope>NUCLEOTIDE SEQUENCE [LARGE SCALE GENOMIC DNA]</scope>
    <source>
        <strain evidence="2">KACC 14058</strain>
    </source>
</reference>
<accession>A0ABV8VVN0</accession>